<dbReference type="RefSeq" id="WP_183317069.1">
    <property type="nucleotide sequence ID" value="NZ_JACIEN010000003.1"/>
</dbReference>
<dbReference type="Gene3D" id="1.10.10.10">
    <property type="entry name" value="Winged helix-like DNA-binding domain superfamily/Winged helix DNA-binding domain"/>
    <property type="match status" value="1"/>
</dbReference>
<name>A0A840C381_9HYPH</name>
<reference evidence="3 4" key="1">
    <citation type="submission" date="2020-08" db="EMBL/GenBank/DDBJ databases">
        <title>Genomic Encyclopedia of Type Strains, Phase IV (KMG-IV): sequencing the most valuable type-strain genomes for metagenomic binning, comparative biology and taxonomic classification.</title>
        <authorList>
            <person name="Goeker M."/>
        </authorList>
    </citation>
    <scope>NUCLEOTIDE SEQUENCE [LARGE SCALE GENOMIC DNA]</scope>
    <source>
        <strain evidence="3 4">DSM 103737</strain>
    </source>
</reference>
<dbReference type="SMART" id="SM00421">
    <property type="entry name" value="HTH_LUXR"/>
    <property type="match status" value="1"/>
</dbReference>
<organism evidence="3 4">
    <name type="scientific">Chelatococcus caeni</name>
    <dbReference type="NCBI Taxonomy" id="1348468"/>
    <lineage>
        <taxon>Bacteria</taxon>
        <taxon>Pseudomonadati</taxon>
        <taxon>Pseudomonadota</taxon>
        <taxon>Alphaproteobacteria</taxon>
        <taxon>Hyphomicrobiales</taxon>
        <taxon>Chelatococcaceae</taxon>
        <taxon>Chelatococcus</taxon>
    </lineage>
</organism>
<keyword evidence="3" id="KW-0238">DNA-binding</keyword>
<protein>
    <submittedName>
        <fullName evidence="3">DNA-binding CsgD family transcriptional regulator</fullName>
    </submittedName>
</protein>
<evidence type="ECO:0000256" key="1">
    <source>
        <dbReference type="SAM" id="MobiDB-lite"/>
    </source>
</evidence>
<dbReference type="PROSITE" id="PS50043">
    <property type="entry name" value="HTH_LUXR_2"/>
    <property type="match status" value="1"/>
</dbReference>
<dbReference type="PRINTS" id="PR00038">
    <property type="entry name" value="HTHLUXR"/>
</dbReference>
<dbReference type="Proteomes" id="UP000577362">
    <property type="component" value="Unassembled WGS sequence"/>
</dbReference>
<proteinExistence type="predicted"/>
<evidence type="ECO:0000259" key="2">
    <source>
        <dbReference type="PROSITE" id="PS50043"/>
    </source>
</evidence>
<accession>A0A840C381</accession>
<dbReference type="CDD" id="cd06170">
    <property type="entry name" value="LuxR_C_like"/>
    <property type="match status" value="1"/>
</dbReference>
<feature type="domain" description="HTH luxR-type" evidence="2">
    <location>
        <begin position="302"/>
        <end position="367"/>
    </location>
</feature>
<keyword evidence="4" id="KW-1185">Reference proteome</keyword>
<dbReference type="EMBL" id="JACIEN010000003">
    <property type="protein sequence ID" value="MBB4017959.1"/>
    <property type="molecule type" value="Genomic_DNA"/>
</dbReference>
<dbReference type="Pfam" id="PF00196">
    <property type="entry name" value="GerE"/>
    <property type="match status" value="1"/>
</dbReference>
<dbReference type="AlphaFoldDB" id="A0A840C381"/>
<dbReference type="InterPro" id="IPR016032">
    <property type="entry name" value="Sig_transdc_resp-reg_C-effctor"/>
</dbReference>
<dbReference type="InterPro" id="IPR000792">
    <property type="entry name" value="Tscrpt_reg_LuxR_C"/>
</dbReference>
<evidence type="ECO:0000313" key="3">
    <source>
        <dbReference type="EMBL" id="MBB4017959.1"/>
    </source>
</evidence>
<gene>
    <name evidence="3" type="ORF">GGR16_002993</name>
</gene>
<dbReference type="InterPro" id="IPR036388">
    <property type="entry name" value="WH-like_DNA-bd_sf"/>
</dbReference>
<dbReference type="GO" id="GO:0006355">
    <property type="term" value="P:regulation of DNA-templated transcription"/>
    <property type="evidence" value="ECO:0007669"/>
    <property type="project" value="InterPro"/>
</dbReference>
<dbReference type="SUPFAM" id="SSF46894">
    <property type="entry name" value="C-terminal effector domain of the bipartite response regulators"/>
    <property type="match status" value="1"/>
</dbReference>
<comment type="caution">
    <text evidence="3">The sequence shown here is derived from an EMBL/GenBank/DDBJ whole genome shotgun (WGS) entry which is preliminary data.</text>
</comment>
<feature type="region of interest" description="Disordered" evidence="1">
    <location>
        <begin position="1"/>
        <end position="22"/>
    </location>
</feature>
<sequence length="367" mass="38905">MERRSAGTLPEGMAALPQPSAARGMKRGREIVTSMVDVFCRLSGARSSIAAQLNAASRTAAPLHVAGPEASAIASHCQALLQPVASDVGVRESSLLSTPSDGPLVILERFLDGRLLTGTMRIAPDPTAFALASVLLPARQDLIVLEQERRAFGALLQGIADTLREQALPPRPPGAFMSAAVVDRCVPWGYVVVDEEGFILFANQRARAAIVAGCGIEGRGGRLRALRSVVDRTLAATVSEMAKAALAGATPPSRVIAVPNADGECRFALKIAPCGRGEGTGMGTAYVFIIDLKSRLRANHEELACLFSLSDKESRFAELFCSGLRLNEIAAMMGITANTARVHLHNLFKKTGTSSQVELAWKLARVL</sequence>
<evidence type="ECO:0000313" key="4">
    <source>
        <dbReference type="Proteomes" id="UP000577362"/>
    </source>
</evidence>
<dbReference type="GO" id="GO:0003677">
    <property type="term" value="F:DNA binding"/>
    <property type="evidence" value="ECO:0007669"/>
    <property type="project" value="UniProtKB-KW"/>
</dbReference>